<dbReference type="GO" id="GO:0016705">
    <property type="term" value="F:oxidoreductase activity, acting on paired donors, with incorporation or reduction of molecular oxygen"/>
    <property type="evidence" value="ECO:0007669"/>
    <property type="project" value="InterPro"/>
</dbReference>
<evidence type="ECO:0000313" key="9">
    <source>
        <dbReference type="Proteomes" id="UP001251528"/>
    </source>
</evidence>
<keyword evidence="2 6" id="KW-0479">Metal-binding</keyword>
<dbReference type="InterPro" id="IPR017972">
    <property type="entry name" value="Cyt_P450_CS"/>
</dbReference>
<comment type="caution">
    <text evidence="8">The sequence shown here is derived from an EMBL/GenBank/DDBJ whole genome shotgun (WGS) entry which is preliminary data.</text>
</comment>
<gene>
    <name evidence="8" type="ORF">QQS21_011539</name>
</gene>
<dbReference type="GO" id="GO:0004497">
    <property type="term" value="F:monooxygenase activity"/>
    <property type="evidence" value="ECO:0007669"/>
    <property type="project" value="UniProtKB-KW"/>
</dbReference>
<reference evidence="8" key="1">
    <citation type="submission" date="2023-06" db="EMBL/GenBank/DDBJ databases">
        <title>Conoideocrella luteorostrata (Hypocreales: Clavicipitaceae), a potential biocontrol fungus for elongate hemlock scale in United States Christmas tree production areas.</title>
        <authorList>
            <person name="Barrett H."/>
            <person name="Lovett B."/>
            <person name="Macias A.M."/>
            <person name="Stajich J.E."/>
            <person name="Kasson M.T."/>
        </authorList>
    </citation>
    <scope>NUCLEOTIDE SEQUENCE</scope>
    <source>
        <strain evidence="8">ARSEF 14590</strain>
    </source>
</reference>
<keyword evidence="4 6" id="KW-0408">Iron</keyword>
<dbReference type="GO" id="GO:0020037">
    <property type="term" value="F:heme binding"/>
    <property type="evidence" value="ECO:0007669"/>
    <property type="project" value="InterPro"/>
</dbReference>
<keyword evidence="6 7" id="KW-0349">Heme</keyword>
<evidence type="ECO:0000256" key="7">
    <source>
        <dbReference type="RuleBase" id="RU000461"/>
    </source>
</evidence>
<dbReference type="InterPro" id="IPR050364">
    <property type="entry name" value="Cytochrome_P450_fung"/>
</dbReference>
<keyword evidence="5 7" id="KW-0503">Monooxygenase</keyword>
<evidence type="ECO:0000256" key="1">
    <source>
        <dbReference type="ARBA" id="ARBA00010617"/>
    </source>
</evidence>
<proteinExistence type="inferred from homology"/>
<feature type="binding site" description="axial binding residue" evidence="6">
    <location>
        <position position="386"/>
    </location>
    <ligand>
        <name>heme</name>
        <dbReference type="ChEBI" id="CHEBI:30413"/>
    </ligand>
    <ligandPart>
        <name>Fe</name>
        <dbReference type="ChEBI" id="CHEBI:18248"/>
    </ligandPart>
</feature>
<keyword evidence="3 7" id="KW-0560">Oxidoreductase</keyword>
<dbReference type="EMBL" id="JASWJB010000398">
    <property type="protein sequence ID" value="KAK2590769.1"/>
    <property type="molecule type" value="Genomic_DNA"/>
</dbReference>
<evidence type="ECO:0000256" key="5">
    <source>
        <dbReference type="ARBA" id="ARBA00023033"/>
    </source>
</evidence>
<dbReference type="PANTHER" id="PTHR46300:SF2">
    <property type="entry name" value="CYTOCHROME P450 MONOOXYGENASE ALNH-RELATED"/>
    <property type="match status" value="1"/>
</dbReference>
<dbReference type="GO" id="GO:0005506">
    <property type="term" value="F:iron ion binding"/>
    <property type="evidence" value="ECO:0007669"/>
    <property type="project" value="InterPro"/>
</dbReference>
<dbReference type="AlphaFoldDB" id="A0AAJ0CD20"/>
<evidence type="ECO:0000256" key="6">
    <source>
        <dbReference type="PIRSR" id="PIRSR602401-1"/>
    </source>
</evidence>
<evidence type="ECO:0000256" key="2">
    <source>
        <dbReference type="ARBA" id="ARBA00022723"/>
    </source>
</evidence>
<dbReference type="SUPFAM" id="SSF48264">
    <property type="entry name" value="Cytochrome P450"/>
    <property type="match status" value="1"/>
</dbReference>
<evidence type="ECO:0000256" key="3">
    <source>
        <dbReference type="ARBA" id="ARBA00023002"/>
    </source>
</evidence>
<dbReference type="PRINTS" id="PR00463">
    <property type="entry name" value="EP450I"/>
</dbReference>
<evidence type="ECO:0000313" key="8">
    <source>
        <dbReference type="EMBL" id="KAK2590769.1"/>
    </source>
</evidence>
<protein>
    <recommendedName>
        <fullName evidence="10">Cytochrome P450</fullName>
    </recommendedName>
</protein>
<accession>A0AAJ0CD20</accession>
<dbReference type="InterPro" id="IPR001128">
    <property type="entry name" value="Cyt_P450"/>
</dbReference>
<dbReference type="PROSITE" id="PS00086">
    <property type="entry name" value="CYTOCHROME_P450"/>
    <property type="match status" value="1"/>
</dbReference>
<dbReference type="InterPro" id="IPR002401">
    <property type="entry name" value="Cyt_P450_E_grp-I"/>
</dbReference>
<keyword evidence="9" id="KW-1185">Reference proteome</keyword>
<name>A0AAJ0CD20_9HYPO</name>
<sequence length="464" mass="53496">MFNKYAQMHGPIVQFKVFGQTHVVLSSGQVTNDLFVKRGTIYSDRGTPYAFGYVARDLITALLPKNDRWRRQRKLIHAVISITTNAKYQELMQREATLTLSHLLQSSEDYSRHFLRYSYGVVARSMFGVSIPSSDDKFIDDNEAYINDTMDTFRPDQYPVNLVPALRFLPQWLMPSLAKMDRIRDTSIKMVSELRTHVEGHIRQGVAKESVYRDFLENRGDYDLSDEEAGYAFYGLIGGGTRSTHNALLMFVSLMMDYPEWMERLQRHVDEVVGPDRLPTWDDIPNLPMVRAVAKESVRYRSIKAELGIPHLLEKDDVYEGYFFAKGTIFHANYPAILMDKDVYPDQQPFNPARWLEASYPTYKEPLSVYPNFQNFTPFGYGRRACPGYDFAERTLVIMVAQMAWACNITKPIDPATKKPVVITMEYEPVPNPRPKPFPCNLEARSKGRLEVLKAEGKRMEMQV</sequence>
<dbReference type="Pfam" id="PF00067">
    <property type="entry name" value="p450"/>
    <property type="match status" value="1"/>
</dbReference>
<organism evidence="8 9">
    <name type="scientific">Conoideocrella luteorostrata</name>
    <dbReference type="NCBI Taxonomy" id="1105319"/>
    <lineage>
        <taxon>Eukaryota</taxon>
        <taxon>Fungi</taxon>
        <taxon>Dikarya</taxon>
        <taxon>Ascomycota</taxon>
        <taxon>Pezizomycotina</taxon>
        <taxon>Sordariomycetes</taxon>
        <taxon>Hypocreomycetidae</taxon>
        <taxon>Hypocreales</taxon>
        <taxon>Clavicipitaceae</taxon>
        <taxon>Conoideocrella</taxon>
    </lineage>
</organism>
<dbReference type="Gene3D" id="1.10.630.10">
    <property type="entry name" value="Cytochrome P450"/>
    <property type="match status" value="1"/>
</dbReference>
<comment type="cofactor">
    <cofactor evidence="6">
        <name>heme</name>
        <dbReference type="ChEBI" id="CHEBI:30413"/>
    </cofactor>
</comment>
<dbReference type="InterPro" id="IPR036396">
    <property type="entry name" value="Cyt_P450_sf"/>
</dbReference>
<dbReference type="Proteomes" id="UP001251528">
    <property type="component" value="Unassembled WGS sequence"/>
</dbReference>
<evidence type="ECO:0000256" key="4">
    <source>
        <dbReference type="ARBA" id="ARBA00023004"/>
    </source>
</evidence>
<dbReference type="CDD" id="cd11065">
    <property type="entry name" value="CYP64-like"/>
    <property type="match status" value="1"/>
</dbReference>
<evidence type="ECO:0008006" key="10">
    <source>
        <dbReference type="Google" id="ProtNLM"/>
    </source>
</evidence>
<dbReference type="PANTHER" id="PTHR46300">
    <property type="entry name" value="P450, PUTATIVE (EUROFUNG)-RELATED-RELATED"/>
    <property type="match status" value="1"/>
</dbReference>
<comment type="similarity">
    <text evidence="1 7">Belongs to the cytochrome P450 family.</text>
</comment>